<dbReference type="AlphaFoldDB" id="A0AAW0J0M7"/>
<accession>A0AAW0J0M7</accession>
<gene>
    <name evidence="1" type="ORF">CFP56_038988</name>
</gene>
<sequence length="66" mass="7655">MREFRRSTEFEEEIISTETKFQRFRVFGSEAENDDVYGGHTHKGSWACNAMPRELDLELLGLVTVS</sequence>
<comment type="caution">
    <text evidence="1">The sequence shown here is derived from an EMBL/GenBank/DDBJ whole genome shotgun (WGS) entry which is preliminary data.</text>
</comment>
<keyword evidence="2" id="KW-1185">Reference proteome</keyword>
<name>A0AAW0J0M7_QUESU</name>
<reference evidence="1 2" key="1">
    <citation type="journal article" date="2018" name="Sci. Data">
        <title>The draft genome sequence of cork oak.</title>
        <authorList>
            <person name="Ramos A.M."/>
            <person name="Usie A."/>
            <person name="Barbosa P."/>
            <person name="Barros P.M."/>
            <person name="Capote T."/>
            <person name="Chaves I."/>
            <person name="Simoes F."/>
            <person name="Abreu I."/>
            <person name="Carrasquinho I."/>
            <person name="Faro C."/>
            <person name="Guimaraes J.B."/>
            <person name="Mendonca D."/>
            <person name="Nobrega F."/>
            <person name="Rodrigues L."/>
            <person name="Saibo N.J.M."/>
            <person name="Varela M.C."/>
            <person name="Egas C."/>
            <person name="Matos J."/>
            <person name="Miguel C.M."/>
            <person name="Oliveira M.M."/>
            <person name="Ricardo C.P."/>
            <person name="Goncalves S."/>
        </authorList>
    </citation>
    <scope>NUCLEOTIDE SEQUENCE [LARGE SCALE GENOMIC DNA]</scope>
    <source>
        <strain evidence="2">cv. HL8</strain>
    </source>
</reference>
<dbReference type="Proteomes" id="UP000237347">
    <property type="component" value="Unassembled WGS sequence"/>
</dbReference>
<protein>
    <submittedName>
        <fullName evidence="1">Uncharacterized protein</fullName>
    </submittedName>
</protein>
<dbReference type="EMBL" id="PKMF04000744">
    <property type="protein sequence ID" value="KAK7820272.1"/>
    <property type="molecule type" value="Genomic_DNA"/>
</dbReference>
<evidence type="ECO:0000313" key="2">
    <source>
        <dbReference type="Proteomes" id="UP000237347"/>
    </source>
</evidence>
<evidence type="ECO:0000313" key="1">
    <source>
        <dbReference type="EMBL" id="KAK7820272.1"/>
    </source>
</evidence>
<organism evidence="1 2">
    <name type="scientific">Quercus suber</name>
    <name type="common">Cork oak</name>
    <dbReference type="NCBI Taxonomy" id="58331"/>
    <lineage>
        <taxon>Eukaryota</taxon>
        <taxon>Viridiplantae</taxon>
        <taxon>Streptophyta</taxon>
        <taxon>Embryophyta</taxon>
        <taxon>Tracheophyta</taxon>
        <taxon>Spermatophyta</taxon>
        <taxon>Magnoliopsida</taxon>
        <taxon>eudicotyledons</taxon>
        <taxon>Gunneridae</taxon>
        <taxon>Pentapetalae</taxon>
        <taxon>rosids</taxon>
        <taxon>fabids</taxon>
        <taxon>Fagales</taxon>
        <taxon>Fagaceae</taxon>
        <taxon>Quercus</taxon>
    </lineage>
</organism>
<proteinExistence type="predicted"/>